<dbReference type="AlphaFoldDB" id="A0A7Y6JV39"/>
<dbReference type="Proteomes" id="UP000594380">
    <property type="component" value="Unassembled WGS sequence"/>
</dbReference>
<sequence>MIIKLDETGIRTVACVRAVLEGASNFLRDGVTLNGLQQEAQRLTDIEAARQVREAREAMLKR</sequence>
<protein>
    <submittedName>
        <fullName evidence="1">Uncharacterized protein</fullName>
    </submittedName>
</protein>
<organism evidence="1 2">
    <name type="scientific">Paraburkholderia youngii</name>
    <dbReference type="NCBI Taxonomy" id="2782701"/>
    <lineage>
        <taxon>Bacteria</taxon>
        <taxon>Pseudomonadati</taxon>
        <taxon>Pseudomonadota</taxon>
        <taxon>Betaproteobacteria</taxon>
        <taxon>Burkholderiales</taxon>
        <taxon>Burkholderiaceae</taxon>
        <taxon>Paraburkholderia</taxon>
    </lineage>
</organism>
<evidence type="ECO:0000313" key="1">
    <source>
        <dbReference type="EMBL" id="NUX99051.1"/>
    </source>
</evidence>
<accession>A0A7Y6JV39</accession>
<gene>
    <name evidence="1" type="ORF">G5S42_04725</name>
</gene>
<comment type="caution">
    <text evidence="1">The sequence shown here is derived from an EMBL/GenBank/DDBJ whole genome shotgun (WGS) entry which is preliminary data.</text>
</comment>
<name>A0A7Y6JV39_9BURK</name>
<dbReference type="GeneID" id="301099649"/>
<evidence type="ECO:0000313" key="2">
    <source>
        <dbReference type="Proteomes" id="UP000594380"/>
    </source>
</evidence>
<proteinExistence type="predicted"/>
<reference evidence="1 2" key="1">
    <citation type="submission" date="2020-02" db="EMBL/GenBank/DDBJ databases">
        <title>Paraburkholderia simonii sp. nov. and Paraburkholderia youngii sp. nov. Brazilian and Mexican Mimosa-associated rhizobia.</title>
        <authorList>
            <person name="Mavima L."/>
            <person name="Beukes C.W."/>
            <person name="Chan W.Y."/>
            <person name="Palmer M."/>
            <person name="De Meyer S.E."/>
            <person name="James E.K."/>
            <person name="Venter S.N."/>
            <person name="Steenkamp E.T."/>
        </authorList>
    </citation>
    <scope>NUCLEOTIDE SEQUENCE [LARGE SCALE GENOMIC DNA]</scope>
    <source>
        <strain evidence="1 2">JPY169</strain>
    </source>
</reference>
<dbReference type="RefSeq" id="WP_176104962.1">
    <property type="nucleotide sequence ID" value="NZ_JAALDK010000001.1"/>
</dbReference>
<dbReference type="EMBL" id="JAALDK010000001">
    <property type="protein sequence ID" value="NUX99051.1"/>
    <property type="molecule type" value="Genomic_DNA"/>
</dbReference>